<reference evidence="2 3" key="1">
    <citation type="journal article" date="2016" name="Genome Biol. Evol.">
        <title>Gene Family Evolution Reflects Adaptation to Soil Environmental Stressors in the Genome of the Collembolan Orchesella cincta.</title>
        <authorList>
            <person name="Faddeeva-Vakhrusheva A."/>
            <person name="Derks M.F."/>
            <person name="Anvar S.Y."/>
            <person name="Agamennone V."/>
            <person name="Suring W."/>
            <person name="Smit S."/>
            <person name="van Straalen N.M."/>
            <person name="Roelofs D."/>
        </authorList>
    </citation>
    <scope>NUCLEOTIDE SEQUENCE [LARGE SCALE GENOMIC DNA]</scope>
    <source>
        <tissue evidence="2">Mixed pool</tissue>
    </source>
</reference>
<feature type="compositionally biased region" description="Low complexity" evidence="1">
    <location>
        <begin position="49"/>
        <end position="62"/>
    </location>
</feature>
<name>A0A1D2M2J1_ORCCI</name>
<keyword evidence="3" id="KW-1185">Reference proteome</keyword>
<accession>A0A1D2M2J1</accession>
<sequence length="219" mass="24892">MVGARNFITSHFQQRQYSATSEEDRQPRRFRIPPGFATYDRNGIQYPLSPLSTSSSSSSSSGSEDEGFPGNLRTLPSSTFMSTPRRRISSLPPIHHHSSNSAQKESSYTPESSPMHSFENAFQPLHASTFVNRASLSEPDFTDYVSLSKDDYLYLTPPTYHTPGGQFGAYIHFQCFNRRSYGSKPQPICYEPIVIFKNKTITTYLLFKFENIFQHFGKV</sequence>
<evidence type="ECO:0000313" key="2">
    <source>
        <dbReference type="EMBL" id="ODM87189.1"/>
    </source>
</evidence>
<feature type="compositionally biased region" description="Basic residues" evidence="1">
    <location>
        <begin position="84"/>
        <end position="98"/>
    </location>
</feature>
<organism evidence="2 3">
    <name type="scientific">Orchesella cincta</name>
    <name type="common">Springtail</name>
    <name type="synonym">Podura cincta</name>
    <dbReference type="NCBI Taxonomy" id="48709"/>
    <lineage>
        <taxon>Eukaryota</taxon>
        <taxon>Metazoa</taxon>
        <taxon>Ecdysozoa</taxon>
        <taxon>Arthropoda</taxon>
        <taxon>Hexapoda</taxon>
        <taxon>Collembola</taxon>
        <taxon>Entomobryomorpha</taxon>
        <taxon>Entomobryoidea</taxon>
        <taxon>Orchesellidae</taxon>
        <taxon>Orchesellinae</taxon>
        <taxon>Orchesella</taxon>
    </lineage>
</organism>
<evidence type="ECO:0000256" key="1">
    <source>
        <dbReference type="SAM" id="MobiDB-lite"/>
    </source>
</evidence>
<dbReference type="Proteomes" id="UP000094527">
    <property type="component" value="Unassembled WGS sequence"/>
</dbReference>
<proteinExistence type="predicted"/>
<gene>
    <name evidence="2" type="ORF">Ocin01_19492</name>
</gene>
<dbReference type="EMBL" id="LJIJ01005933">
    <property type="protein sequence ID" value="ODM87189.1"/>
    <property type="molecule type" value="Genomic_DNA"/>
</dbReference>
<evidence type="ECO:0000313" key="3">
    <source>
        <dbReference type="Proteomes" id="UP000094527"/>
    </source>
</evidence>
<comment type="caution">
    <text evidence="2">The sequence shown here is derived from an EMBL/GenBank/DDBJ whole genome shotgun (WGS) entry which is preliminary data.</text>
</comment>
<feature type="region of interest" description="Disordered" evidence="1">
    <location>
        <begin position="1"/>
        <end position="115"/>
    </location>
</feature>
<feature type="compositionally biased region" description="Polar residues" evidence="1">
    <location>
        <begin position="102"/>
        <end position="115"/>
    </location>
</feature>
<feature type="compositionally biased region" description="Polar residues" evidence="1">
    <location>
        <begin position="7"/>
        <end position="20"/>
    </location>
</feature>
<protein>
    <submittedName>
        <fullName evidence="2">Uncharacterized protein</fullName>
    </submittedName>
</protein>
<dbReference type="AlphaFoldDB" id="A0A1D2M2J1"/>